<dbReference type="STRING" id="28084.Lche_0183"/>
<dbReference type="GeneID" id="93294258"/>
<protein>
    <submittedName>
        <fullName evidence="9">Site-specific DNA recombinase, e14 prophage (Modular protein)</fullName>
    </submittedName>
</protein>
<dbReference type="RefSeq" id="WP_014845120.1">
    <property type="nucleotide sequence ID" value="NZ_LNXW01000006.1"/>
</dbReference>
<evidence type="ECO:0000313" key="9">
    <source>
        <dbReference type="EMBL" id="KTC82960.1"/>
    </source>
</evidence>
<dbReference type="PROSITE" id="PS00397">
    <property type="entry name" value="RECOMBINASES_1"/>
    <property type="match status" value="1"/>
</dbReference>
<dbReference type="Gene3D" id="3.40.50.1390">
    <property type="entry name" value="Resolvase, N-terminal catalytic domain"/>
    <property type="match status" value="1"/>
</dbReference>
<dbReference type="CDD" id="cd03768">
    <property type="entry name" value="SR_ResInv"/>
    <property type="match status" value="1"/>
</dbReference>
<dbReference type="OrthoDB" id="9786476at2"/>
<dbReference type="PATRIC" id="fig|28084.5.peg.194"/>
<dbReference type="Pfam" id="PF02796">
    <property type="entry name" value="HTH_7"/>
    <property type="match status" value="1"/>
</dbReference>
<feature type="domain" description="Resolvase/invertase-type recombinase catalytic" evidence="8">
    <location>
        <begin position="2"/>
        <end position="136"/>
    </location>
</feature>
<keyword evidence="5" id="KW-0233">DNA recombination</keyword>
<evidence type="ECO:0000313" key="10">
    <source>
        <dbReference type="Proteomes" id="UP000054921"/>
    </source>
</evidence>
<evidence type="ECO:0000256" key="4">
    <source>
        <dbReference type="ARBA" id="ARBA00023125"/>
    </source>
</evidence>
<evidence type="ECO:0000256" key="3">
    <source>
        <dbReference type="ARBA" id="ARBA00023100"/>
    </source>
</evidence>
<dbReference type="GO" id="GO:0015074">
    <property type="term" value="P:DNA integration"/>
    <property type="evidence" value="ECO:0007669"/>
    <property type="project" value="UniProtKB-KW"/>
</dbReference>
<dbReference type="SUPFAM" id="SSF46689">
    <property type="entry name" value="Homeodomain-like"/>
    <property type="match status" value="1"/>
</dbReference>
<dbReference type="AlphaFoldDB" id="A0A0W0SHQ7"/>
<evidence type="ECO:0000259" key="8">
    <source>
        <dbReference type="PROSITE" id="PS51736"/>
    </source>
</evidence>
<dbReference type="Pfam" id="PF00239">
    <property type="entry name" value="Resolvase"/>
    <property type="match status" value="1"/>
</dbReference>
<dbReference type="PANTHER" id="PTHR30461">
    <property type="entry name" value="DNA-INVERTASE FROM LAMBDOID PROPHAGE"/>
    <property type="match status" value="1"/>
</dbReference>
<evidence type="ECO:0000256" key="2">
    <source>
        <dbReference type="ARBA" id="ARBA00022908"/>
    </source>
</evidence>
<dbReference type="SMART" id="SM00857">
    <property type="entry name" value="Resolvase"/>
    <property type="match status" value="1"/>
</dbReference>
<dbReference type="InterPro" id="IPR006119">
    <property type="entry name" value="Resolv_N"/>
</dbReference>
<sequence length="294" mass="33687">MALVGYARVSTIDQNLDIQLDALKCAGCKKIFSEKKSGTSKKNRTALDECMEYIREGDTLVVTRIDRLTRSILDLQTLLHYLKEKEIHLKALEQPVDTSNASGKFFLDMLGVFAEFETNLRRERQLEGIERAKREGKYKGRKPTARSKTNEVMELINQGYTRTAIAKKLNMGIASVYRILKTQRQDNPEKSIPGSQGTQKIAVVEVWLRVENNNKFVRGKNESRRQIEQYCFSAFDMVKKDKDGWEYSLKIPYTSDKDLDETIYDLMHEAESIAGCRNGFTEMSITEPATGKSW</sequence>
<dbReference type="GO" id="GO:0000150">
    <property type="term" value="F:DNA strand exchange activity"/>
    <property type="evidence" value="ECO:0007669"/>
    <property type="project" value="UniProtKB-KW"/>
</dbReference>
<dbReference type="InterPro" id="IPR009057">
    <property type="entry name" value="Homeodomain-like_sf"/>
</dbReference>
<dbReference type="InterPro" id="IPR006120">
    <property type="entry name" value="Resolvase_HTH_dom"/>
</dbReference>
<evidence type="ECO:0000256" key="6">
    <source>
        <dbReference type="PIRSR" id="PIRSR606118-50"/>
    </source>
</evidence>
<reference evidence="9 10" key="1">
    <citation type="submission" date="2015-11" db="EMBL/GenBank/DDBJ databases">
        <title>Genomic analysis of 38 Legionella species identifies large and diverse effector repertoires.</title>
        <authorList>
            <person name="Burstein D."/>
            <person name="Amaro F."/>
            <person name="Zusman T."/>
            <person name="Lifshitz Z."/>
            <person name="Cohen O."/>
            <person name="Gilbert J.A."/>
            <person name="Pupko T."/>
            <person name="Shuman H.A."/>
            <person name="Segal G."/>
        </authorList>
    </citation>
    <scope>NUCLEOTIDE SEQUENCE [LARGE SCALE GENOMIC DNA]</scope>
    <source>
        <strain evidence="9 10">ORW</strain>
    </source>
</reference>
<dbReference type="EMBL" id="LNXW01000006">
    <property type="protein sequence ID" value="KTC82960.1"/>
    <property type="molecule type" value="Genomic_DNA"/>
</dbReference>
<dbReference type="PROSITE" id="PS51736">
    <property type="entry name" value="RECOMBINASES_3"/>
    <property type="match status" value="1"/>
</dbReference>
<comment type="similarity">
    <text evidence="1">Belongs to the site-specific recombinase resolvase family.</text>
</comment>
<feature type="active site" description="O-(5'-phospho-DNA)-serine intermediate" evidence="6 7">
    <location>
        <position position="10"/>
    </location>
</feature>
<keyword evidence="2" id="KW-0229">DNA integration</keyword>
<dbReference type="InterPro" id="IPR036162">
    <property type="entry name" value="Resolvase-like_N_sf"/>
</dbReference>
<dbReference type="InterPro" id="IPR050639">
    <property type="entry name" value="SSR_resolvase"/>
</dbReference>
<organism evidence="9 10">
    <name type="scientific">Legionella cherrii</name>
    <dbReference type="NCBI Taxonomy" id="28084"/>
    <lineage>
        <taxon>Bacteria</taxon>
        <taxon>Pseudomonadati</taxon>
        <taxon>Pseudomonadota</taxon>
        <taxon>Gammaproteobacteria</taxon>
        <taxon>Legionellales</taxon>
        <taxon>Legionellaceae</taxon>
        <taxon>Legionella</taxon>
    </lineage>
</organism>
<evidence type="ECO:0000256" key="1">
    <source>
        <dbReference type="ARBA" id="ARBA00009913"/>
    </source>
</evidence>
<accession>A0A0W0SHQ7</accession>
<dbReference type="GO" id="GO:0003677">
    <property type="term" value="F:DNA binding"/>
    <property type="evidence" value="ECO:0007669"/>
    <property type="project" value="UniProtKB-KW"/>
</dbReference>
<dbReference type="Gene3D" id="1.10.10.60">
    <property type="entry name" value="Homeodomain-like"/>
    <property type="match status" value="1"/>
</dbReference>
<dbReference type="Proteomes" id="UP000054921">
    <property type="component" value="Unassembled WGS sequence"/>
</dbReference>
<keyword evidence="3" id="KW-0230">DNA invertase</keyword>
<proteinExistence type="inferred from homology"/>
<dbReference type="SUPFAM" id="SSF53041">
    <property type="entry name" value="Resolvase-like"/>
    <property type="match status" value="1"/>
</dbReference>
<dbReference type="FunFam" id="3.40.50.1390:FF:000001">
    <property type="entry name" value="DNA recombinase"/>
    <property type="match status" value="1"/>
</dbReference>
<evidence type="ECO:0000256" key="7">
    <source>
        <dbReference type="PROSITE-ProRule" id="PRU10137"/>
    </source>
</evidence>
<keyword evidence="4" id="KW-0238">DNA-binding</keyword>
<name>A0A0W0SHQ7_9GAMM</name>
<evidence type="ECO:0000256" key="5">
    <source>
        <dbReference type="ARBA" id="ARBA00023172"/>
    </source>
</evidence>
<comment type="caution">
    <text evidence="9">The sequence shown here is derived from an EMBL/GenBank/DDBJ whole genome shotgun (WGS) entry which is preliminary data.</text>
</comment>
<gene>
    <name evidence="9" type="ORF">Lche_0183</name>
</gene>
<dbReference type="PANTHER" id="PTHR30461:SF26">
    <property type="entry name" value="RESOLVASE HOMOLOG YNEB"/>
    <property type="match status" value="1"/>
</dbReference>
<dbReference type="InterPro" id="IPR006118">
    <property type="entry name" value="Recombinase_CS"/>
</dbReference>